<dbReference type="AlphaFoldDB" id="A0A9P8APD7"/>
<dbReference type="GeneID" id="66100059"/>
<dbReference type="Proteomes" id="UP000812287">
    <property type="component" value="Unassembled WGS sequence"/>
</dbReference>
<dbReference type="RefSeq" id="XP_043035257.1">
    <property type="nucleotide sequence ID" value="XM_043177772.1"/>
</dbReference>
<keyword evidence="1" id="KW-0812">Transmembrane</keyword>
<evidence type="ECO:0000313" key="2">
    <source>
        <dbReference type="EMBL" id="KAG7441757.1"/>
    </source>
</evidence>
<proteinExistence type="predicted"/>
<sequence length="103" mass="11301">MSSLQKQHIRSTQLIGHITLVLLKGNALRAYEYWIHLHRSLSHTMTKLTLIFAILAPTPSTIDICGFVMMLTSTTVLGSTTFLPESALTLVLAMAGIDSTTML</sequence>
<evidence type="ECO:0000313" key="3">
    <source>
        <dbReference type="Proteomes" id="UP000812287"/>
    </source>
</evidence>
<feature type="transmembrane region" description="Helical" evidence="1">
    <location>
        <begin position="76"/>
        <end position="97"/>
    </location>
</feature>
<comment type="caution">
    <text evidence="2">The sequence shown here is derived from an EMBL/GenBank/DDBJ whole genome shotgun (WGS) entry which is preliminary data.</text>
</comment>
<protein>
    <submittedName>
        <fullName evidence="2">Uncharacterized protein</fullName>
    </submittedName>
</protein>
<keyword evidence="1" id="KW-0472">Membrane</keyword>
<name>A0A9P8APD7_9AGAR</name>
<keyword evidence="1" id="KW-1133">Transmembrane helix</keyword>
<organism evidence="2 3">
    <name type="scientific">Guyanagaster necrorhizus</name>
    <dbReference type="NCBI Taxonomy" id="856835"/>
    <lineage>
        <taxon>Eukaryota</taxon>
        <taxon>Fungi</taxon>
        <taxon>Dikarya</taxon>
        <taxon>Basidiomycota</taxon>
        <taxon>Agaricomycotina</taxon>
        <taxon>Agaricomycetes</taxon>
        <taxon>Agaricomycetidae</taxon>
        <taxon>Agaricales</taxon>
        <taxon>Marasmiineae</taxon>
        <taxon>Physalacriaceae</taxon>
        <taxon>Guyanagaster</taxon>
    </lineage>
</organism>
<gene>
    <name evidence="2" type="ORF">BT62DRAFT_1011332</name>
</gene>
<reference evidence="2" key="1">
    <citation type="submission" date="2020-11" db="EMBL/GenBank/DDBJ databases">
        <title>Adaptations for nitrogen fixation in a non-lichenized fungal sporocarp promotes dispersal by wood-feeding termites.</title>
        <authorList>
            <consortium name="DOE Joint Genome Institute"/>
            <person name="Koch R.A."/>
            <person name="Yoon G."/>
            <person name="Arayal U."/>
            <person name="Lail K."/>
            <person name="Amirebrahimi M."/>
            <person name="Labutti K."/>
            <person name="Lipzen A."/>
            <person name="Riley R."/>
            <person name="Barry K."/>
            <person name="Henrissat B."/>
            <person name="Grigoriev I.V."/>
            <person name="Herr J.R."/>
            <person name="Aime M.C."/>
        </authorList>
    </citation>
    <scope>NUCLEOTIDE SEQUENCE</scope>
    <source>
        <strain evidence="2">MCA 3950</strain>
    </source>
</reference>
<feature type="transmembrane region" description="Helical" evidence="1">
    <location>
        <begin position="48"/>
        <end position="70"/>
    </location>
</feature>
<dbReference type="EMBL" id="MU250557">
    <property type="protein sequence ID" value="KAG7441757.1"/>
    <property type="molecule type" value="Genomic_DNA"/>
</dbReference>
<keyword evidence="3" id="KW-1185">Reference proteome</keyword>
<accession>A0A9P8APD7</accession>
<evidence type="ECO:0000256" key="1">
    <source>
        <dbReference type="SAM" id="Phobius"/>
    </source>
</evidence>